<evidence type="ECO:0000256" key="1">
    <source>
        <dbReference type="SAM" id="MobiDB-lite"/>
    </source>
</evidence>
<feature type="domain" description="PB1" evidence="2">
    <location>
        <begin position="1"/>
        <end position="80"/>
    </location>
</feature>
<feature type="region of interest" description="Disordered" evidence="1">
    <location>
        <begin position="129"/>
        <end position="171"/>
    </location>
</feature>
<feature type="non-terminal residue" evidence="3">
    <location>
        <position position="1"/>
    </location>
</feature>
<dbReference type="VEuPathDB" id="FungiDB:RhiirFUN_003530"/>
<dbReference type="SMART" id="SM00666">
    <property type="entry name" value="PB1"/>
    <property type="match status" value="1"/>
</dbReference>
<dbReference type="EMBL" id="LLXI01000337">
    <property type="protein sequence ID" value="PKY44653.1"/>
    <property type="molecule type" value="Genomic_DNA"/>
</dbReference>
<feature type="compositionally biased region" description="Basic and acidic residues" evidence="1">
    <location>
        <begin position="353"/>
        <end position="363"/>
    </location>
</feature>
<organism evidence="3 4">
    <name type="scientific">Rhizophagus irregularis</name>
    <dbReference type="NCBI Taxonomy" id="588596"/>
    <lineage>
        <taxon>Eukaryota</taxon>
        <taxon>Fungi</taxon>
        <taxon>Fungi incertae sedis</taxon>
        <taxon>Mucoromycota</taxon>
        <taxon>Glomeromycotina</taxon>
        <taxon>Glomeromycetes</taxon>
        <taxon>Glomerales</taxon>
        <taxon>Glomeraceae</taxon>
        <taxon>Rhizophagus</taxon>
    </lineage>
</organism>
<dbReference type="InterPro" id="IPR053793">
    <property type="entry name" value="PB1-like"/>
</dbReference>
<evidence type="ECO:0000313" key="4">
    <source>
        <dbReference type="Proteomes" id="UP000234323"/>
    </source>
</evidence>
<protein>
    <recommendedName>
        <fullName evidence="2">PB1 domain-containing protein</fullName>
    </recommendedName>
</protein>
<feature type="compositionally biased region" description="Basic and acidic residues" evidence="1">
    <location>
        <begin position="143"/>
        <end position="171"/>
    </location>
</feature>
<accession>A0A2I1GDF0</accession>
<sequence length="433" mass="49562">MVNIKVIHKKAVRRFTLPSNATWIELEAKLRTLFNIPALSPFTLSYTDEDNDVITLSTDLELQEIFSSAPTVKFDLKFSTSDDSSDSEDSGNEVWVLEGRNILPSKEAASATTDISGLQENVSQKNIVSSTNQELQEPQFIEIDSRDLTENETSNKTDENSEKEDEKEKTRQVNLLDDEFFESLNSLKLTKPINEIEAIETIETIESTPSEQDQPQEDSAVDLQQFQMIIEQNQDAIKENPQLIASIKDIMDQIRQLDSFREPIMKSRKRNKNFLNRPITPPIPGCTRNSFNVFPTSEFRSLTPPPIPGAFPKPPQSIPVPWAARPPRGGRGRYHGHHGHHGRRFHGNHHHHHYDDSYDNHEQREKILDEGETPDTEETLEGTTDEIVYKERFKILKSMGFEDELVKAELVKAELEKQDDFEKIIENLLKGKM</sequence>
<feature type="region of interest" description="Disordered" evidence="1">
    <location>
        <begin position="329"/>
        <end position="363"/>
    </location>
</feature>
<dbReference type="AlphaFoldDB" id="A0A2I1GDF0"/>
<dbReference type="CDD" id="cd05992">
    <property type="entry name" value="PB1"/>
    <property type="match status" value="1"/>
</dbReference>
<dbReference type="Proteomes" id="UP000234323">
    <property type="component" value="Unassembled WGS sequence"/>
</dbReference>
<feature type="compositionally biased region" description="Basic residues" evidence="1">
    <location>
        <begin position="329"/>
        <end position="352"/>
    </location>
</feature>
<dbReference type="SUPFAM" id="SSF54277">
    <property type="entry name" value="CAD &amp; PB1 domains"/>
    <property type="match status" value="1"/>
</dbReference>
<evidence type="ECO:0000259" key="2">
    <source>
        <dbReference type="PROSITE" id="PS51745"/>
    </source>
</evidence>
<dbReference type="VEuPathDB" id="FungiDB:FUN_021683"/>
<keyword evidence="4" id="KW-1185">Reference proteome</keyword>
<proteinExistence type="predicted"/>
<dbReference type="PANTHER" id="PTHR20930">
    <property type="entry name" value="OVARIAN CARCINOMA ANTIGEN CA125-RELATED"/>
    <property type="match status" value="1"/>
</dbReference>
<evidence type="ECO:0000313" key="3">
    <source>
        <dbReference type="EMBL" id="PKY44653.1"/>
    </source>
</evidence>
<name>A0A2I1GDF0_9GLOM</name>
<dbReference type="Gene3D" id="3.10.20.90">
    <property type="entry name" value="Phosphatidylinositol 3-kinase Catalytic Subunit, Chain A, domain 1"/>
    <property type="match status" value="1"/>
</dbReference>
<comment type="caution">
    <text evidence="3">The sequence shown here is derived from an EMBL/GenBank/DDBJ whole genome shotgun (WGS) entry which is preliminary data.</text>
</comment>
<dbReference type="PROSITE" id="PS51745">
    <property type="entry name" value="PB1"/>
    <property type="match status" value="1"/>
</dbReference>
<dbReference type="Pfam" id="PF00564">
    <property type="entry name" value="PB1"/>
    <property type="match status" value="1"/>
</dbReference>
<dbReference type="VEuPathDB" id="FungiDB:RhiirA1_412835"/>
<gene>
    <name evidence="3" type="ORF">RhiirA4_400167</name>
</gene>
<reference evidence="3 4" key="1">
    <citation type="submission" date="2015-10" db="EMBL/GenBank/DDBJ databases">
        <title>Genome analyses suggest a sexual origin of heterokaryosis in a supposedly ancient asexual fungus.</title>
        <authorList>
            <person name="Ropars J."/>
            <person name="Sedzielewska K."/>
            <person name="Noel J."/>
            <person name="Charron P."/>
            <person name="Farinelli L."/>
            <person name="Marton T."/>
            <person name="Kruger M."/>
            <person name="Pelin A."/>
            <person name="Brachmann A."/>
            <person name="Corradi N."/>
        </authorList>
    </citation>
    <scope>NUCLEOTIDE SEQUENCE [LARGE SCALE GENOMIC DNA]</scope>
    <source>
        <strain evidence="3 4">A4</strain>
    </source>
</reference>
<dbReference type="PANTHER" id="PTHR20930:SF0">
    <property type="entry name" value="PROTEIN ILRUN"/>
    <property type="match status" value="1"/>
</dbReference>
<dbReference type="InterPro" id="IPR000270">
    <property type="entry name" value="PB1_dom"/>
</dbReference>